<dbReference type="Proteomes" id="UP000801492">
    <property type="component" value="Unassembled WGS sequence"/>
</dbReference>
<dbReference type="EMBL" id="VTPC01008247">
    <property type="protein sequence ID" value="KAF2893112.1"/>
    <property type="molecule type" value="Genomic_DNA"/>
</dbReference>
<gene>
    <name evidence="3" type="ORF">ILUMI_13068</name>
</gene>
<name>A0A8K0G902_IGNLU</name>
<evidence type="ECO:0008006" key="5">
    <source>
        <dbReference type="Google" id="ProtNLM"/>
    </source>
</evidence>
<evidence type="ECO:0000256" key="1">
    <source>
        <dbReference type="SAM" id="MobiDB-lite"/>
    </source>
</evidence>
<dbReference type="AlphaFoldDB" id="A0A8K0G902"/>
<reference evidence="3" key="1">
    <citation type="submission" date="2019-08" db="EMBL/GenBank/DDBJ databases">
        <title>The genome of the North American firefly Photinus pyralis.</title>
        <authorList>
            <consortium name="Photinus pyralis genome working group"/>
            <person name="Fallon T.R."/>
            <person name="Sander Lower S.E."/>
            <person name="Weng J.-K."/>
        </authorList>
    </citation>
    <scope>NUCLEOTIDE SEQUENCE</scope>
    <source>
        <strain evidence="3">TRF0915ILg1</strain>
        <tissue evidence="3">Whole body</tissue>
    </source>
</reference>
<protein>
    <recommendedName>
        <fullName evidence="5">Neuropeptide-like 1</fullName>
    </recommendedName>
</protein>
<comment type="caution">
    <text evidence="3">The sequence shown here is derived from an EMBL/GenBank/DDBJ whole genome shotgun (WGS) entry which is preliminary data.</text>
</comment>
<sequence>MAYFFSPKILISCGILWFTLLIGIKSEERENSLSACEIEKLLKPILSPPDERTIQAQALRQRLINLLRQGFEEQVDNGIEEKRSISSLARWNDLPMKRNLQALARAGYLRSLPDDDEIDDNDPNLKRSIQYLVKNGQLPDYRSEESKRGIQALARNGELHNTRQDLEELLDELYEKRNIGSLARDFNFPSYGKRFLGSLAKSGDLSSRFNGGKRNLASIMRNGKRNIASLVRSNNLPSGGYDEYKRNIASLAREGGKFVGKRNVAALLRQDNYLNERHHQPESEEENQTEKTR</sequence>
<feature type="signal peptide" evidence="2">
    <location>
        <begin position="1"/>
        <end position="26"/>
    </location>
</feature>
<feature type="compositionally biased region" description="Basic and acidic residues" evidence="1">
    <location>
        <begin position="274"/>
        <end position="293"/>
    </location>
</feature>
<evidence type="ECO:0000256" key="2">
    <source>
        <dbReference type="SAM" id="SignalP"/>
    </source>
</evidence>
<organism evidence="3 4">
    <name type="scientific">Ignelater luminosus</name>
    <name type="common">Cucubano</name>
    <name type="synonym">Pyrophorus luminosus</name>
    <dbReference type="NCBI Taxonomy" id="2038154"/>
    <lineage>
        <taxon>Eukaryota</taxon>
        <taxon>Metazoa</taxon>
        <taxon>Ecdysozoa</taxon>
        <taxon>Arthropoda</taxon>
        <taxon>Hexapoda</taxon>
        <taxon>Insecta</taxon>
        <taxon>Pterygota</taxon>
        <taxon>Neoptera</taxon>
        <taxon>Endopterygota</taxon>
        <taxon>Coleoptera</taxon>
        <taxon>Polyphaga</taxon>
        <taxon>Elateriformia</taxon>
        <taxon>Elateroidea</taxon>
        <taxon>Elateridae</taxon>
        <taxon>Agrypninae</taxon>
        <taxon>Pyrophorini</taxon>
        <taxon>Ignelater</taxon>
    </lineage>
</organism>
<proteinExistence type="predicted"/>
<dbReference type="OrthoDB" id="6426745at2759"/>
<feature type="region of interest" description="Disordered" evidence="1">
    <location>
        <begin position="270"/>
        <end position="293"/>
    </location>
</feature>
<feature type="chain" id="PRO_5035457565" description="Neuropeptide-like 1" evidence="2">
    <location>
        <begin position="27"/>
        <end position="293"/>
    </location>
</feature>
<evidence type="ECO:0000313" key="4">
    <source>
        <dbReference type="Proteomes" id="UP000801492"/>
    </source>
</evidence>
<keyword evidence="4" id="KW-1185">Reference proteome</keyword>
<keyword evidence="2" id="KW-0732">Signal</keyword>
<accession>A0A8K0G902</accession>
<evidence type="ECO:0000313" key="3">
    <source>
        <dbReference type="EMBL" id="KAF2893112.1"/>
    </source>
</evidence>